<dbReference type="KEGG" id="tpv:TP03_0074"/>
<feature type="compositionally biased region" description="Basic and acidic residues" evidence="1">
    <location>
        <begin position="45"/>
        <end position="58"/>
    </location>
</feature>
<feature type="compositionally biased region" description="Basic residues" evidence="1">
    <location>
        <begin position="8"/>
        <end position="21"/>
    </location>
</feature>
<feature type="region of interest" description="Disordered" evidence="1">
    <location>
        <begin position="1"/>
        <end position="112"/>
    </location>
</feature>
<feature type="compositionally biased region" description="Pro residues" evidence="1">
    <location>
        <begin position="98"/>
        <end position="107"/>
    </location>
</feature>
<dbReference type="VEuPathDB" id="PiroplasmaDB:TpMuguga_03g00074"/>
<sequence>MSGSYYRSRSRSPQRDRRYRHKYPEYHDNKSFTKDNNYKHYNSYSKDEYSGRDFEGSRRSRGQSQYDRPKRFRSSSYPTSNPNDIPTPPEPIYDLKPPEPILNPNPPDPHEQIYRQHSPDPSQILTLGPKHFKESDDHTTDVISTSRDDIKSETVEKNSEDNPDEWNGFPVPKFYKGLRKFFDPVSRAGTEFPPSLYFPVDGPKIRRYKAYKCYTDPLNRSIDATELSNDLTATMSREFEYLKNKLEVSNILNNFFRLLK</sequence>
<feature type="region of interest" description="Disordered" evidence="1">
    <location>
        <begin position="127"/>
        <end position="165"/>
    </location>
</feature>
<feature type="compositionally biased region" description="Basic and acidic residues" evidence="1">
    <location>
        <begin position="22"/>
        <end position="38"/>
    </location>
</feature>
<feature type="compositionally biased region" description="Polar residues" evidence="1">
    <location>
        <begin position="74"/>
        <end position="84"/>
    </location>
</feature>
<dbReference type="Proteomes" id="UP000001949">
    <property type="component" value="Unassembled WGS sequence"/>
</dbReference>
<proteinExistence type="predicted"/>
<evidence type="ECO:0000313" key="2">
    <source>
        <dbReference type="EMBL" id="EAN30810.1"/>
    </source>
</evidence>
<evidence type="ECO:0000313" key="3">
    <source>
        <dbReference type="Proteomes" id="UP000001949"/>
    </source>
</evidence>
<evidence type="ECO:0000256" key="1">
    <source>
        <dbReference type="SAM" id="MobiDB-lite"/>
    </source>
</evidence>
<keyword evidence="3" id="KW-1185">Reference proteome</keyword>
<dbReference type="InParanoid" id="Q4N0P2"/>
<accession>Q4N0P2</accession>
<comment type="caution">
    <text evidence="2">The sequence shown here is derived from an EMBL/GenBank/DDBJ whole genome shotgun (WGS) entry which is preliminary data.</text>
</comment>
<gene>
    <name evidence="2" type="ordered locus">TP03_0074</name>
</gene>
<dbReference type="EMBL" id="AAGK01000005">
    <property type="protein sequence ID" value="EAN30810.1"/>
    <property type="molecule type" value="Genomic_DNA"/>
</dbReference>
<name>Q4N0P2_THEPA</name>
<reference evidence="2 3" key="1">
    <citation type="journal article" date="2005" name="Science">
        <title>Genome sequence of Theileria parva, a bovine pathogen that transforms lymphocytes.</title>
        <authorList>
            <person name="Gardner M.J."/>
            <person name="Bishop R."/>
            <person name="Shah T."/>
            <person name="de Villiers E.P."/>
            <person name="Carlton J.M."/>
            <person name="Hall N."/>
            <person name="Ren Q."/>
            <person name="Paulsen I.T."/>
            <person name="Pain A."/>
            <person name="Berriman M."/>
            <person name="Wilson R.J.M."/>
            <person name="Sato S."/>
            <person name="Ralph S.A."/>
            <person name="Mann D.J."/>
            <person name="Xiong Z."/>
            <person name="Shallom S.J."/>
            <person name="Weidman J."/>
            <person name="Jiang L."/>
            <person name="Lynn J."/>
            <person name="Weaver B."/>
            <person name="Shoaibi A."/>
            <person name="Domingo A.R."/>
            <person name="Wasawo D."/>
            <person name="Crabtree J."/>
            <person name="Wortman J.R."/>
            <person name="Haas B."/>
            <person name="Angiuoli S.V."/>
            <person name="Creasy T.H."/>
            <person name="Lu C."/>
            <person name="Suh B."/>
            <person name="Silva J.C."/>
            <person name="Utterback T.R."/>
            <person name="Feldblyum T.V."/>
            <person name="Pertea M."/>
            <person name="Allen J."/>
            <person name="Nierman W.C."/>
            <person name="Taracha E.L.N."/>
            <person name="Salzberg S.L."/>
            <person name="White O.R."/>
            <person name="Fitzhugh H.A."/>
            <person name="Morzaria S."/>
            <person name="Venter J.C."/>
            <person name="Fraser C.M."/>
            <person name="Nene V."/>
        </authorList>
    </citation>
    <scope>NUCLEOTIDE SEQUENCE [LARGE SCALE GENOMIC DNA]</scope>
    <source>
        <strain evidence="2 3">Muguga</strain>
    </source>
</reference>
<feature type="compositionally biased region" description="Basic and acidic residues" evidence="1">
    <location>
        <begin position="131"/>
        <end position="160"/>
    </location>
</feature>
<organism evidence="2 3">
    <name type="scientific">Theileria parva</name>
    <name type="common">East coast fever infection agent</name>
    <dbReference type="NCBI Taxonomy" id="5875"/>
    <lineage>
        <taxon>Eukaryota</taxon>
        <taxon>Sar</taxon>
        <taxon>Alveolata</taxon>
        <taxon>Apicomplexa</taxon>
        <taxon>Aconoidasida</taxon>
        <taxon>Piroplasmida</taxon>
        <taxon>Theileriidae</taxon>
        <taxon>Theileria</taxon>
    </lineage>
</organism>
<dbReference type="OMA" id="FQMARIN"/>
<dbReference type="AlphaFoldDB" id="Q4N0P2"/>
<protein>
    <submittedName>
        <fullName evidence="2">Uncharacterized protein</fullName>
    </submittedName>
</protein>
<dbReference type="eggNOG" id="ENOG502RWJE">
    <property type="taxonomic scope" value="Eukaryota"/>
</dbReference>